<dbReference type="RefSeq" id="WP_158082046.1">
    <property type="nucleotide sequence ID" value="NZ_MBTG01000008.1"/>
</dbReference>
<dbReference type="OrthoDB" id="7864805at2"/>
<feature type="transmembrane region" description="Helical" evidence="1">
    <location>
        <begin position="126"/>
        <end position="145"/>
    </location>
</feature>
<keyword evidence="1" id="KW-0812">Transmembrane</keyword>
<dbReference type="AlphaFoldDB" id="A0A1V4HMT2"/>
<dbReference type="Pfam" id="PF04657">
    <property type="entry name" value="DMT_YdcZ"/>
    <property type="match status" value="1"/>
</dbReference>
<comment type="caution">
    <text evidence="2">The sequence shown here is derived from an EMBL/GenBank/DDBJ whole genome shotgun (WGS) entry which is preliminary data.</text>
</comment>
<feature type="transmembrane region" description="Helical" evidence="1">
    <location>
        <begin position="94"/>
        <end position="114"/>
    </location>
</feature>
<dbReference type="PANTHER" id="PTHR34821">
    <property type="entry name" value="INNER MEMBRANE PROTEIN YDCZ"/>
    <property type="match status" value="1"/>
</dbReference>
<feature type="transmembrane region" description="Helical" evidence="1">
    <location>
        <begin position="32"/>
        <end position="54"/>
    </location>
</feature>
<gene>
    <name evidence="2" type="ORF">BC351_21925</name>
</gene>
<evidence type="ECO:0000256" key="1">
    <source>
        <dbReference type="SAM" id="Phobius"/>
    </source>
</evidence>
<keyword evidence="1" id="KW-1133">Transmembrane helix</keyword>
<dbReference type="Proteomes" id="UP000190626">
    <property type="component" value="Unassembled WGS sequence"/>
</dbReference>
<evidence type="ECO:0000313" key="3">
    <source>
        <dbReference type="Proteomes" id="UP000190626"/>
    </source>
</evidence>
<name>A0A1V4HMT2_9BACL</name>
<sequence length="147" mass="15371">MLGNKISLLLAFSAGLLGVAQGMINAYIGKIQGQYGMIIGVSAAQIALATFLLWRIKSAPPLQQQVIPWMGIAGMMGVCIMFGVSYAAGRTGTLPVFVLIMAGQLIASTVIDHFGLMGVPQSPVNFAKLGSMLLIMTGVLCLIKSSP</sequence>
<evidence type="ECO:0008006" key="4">
    <source>
        <dbReference type="Google" id="ProtNLM"/>
    </source>
</evidence>
<dbReference type="EMBL" id="MBTG01000008">
    <property type="protein sequence ID" value="OPH58994.1"/>
    <property type="molecule type" value="Genomic_DNA"/>
</dbReference>
<accession>A0A1V4HMT2</accession>
<dbReference type="GO" id="GO:0005886">
    <property type="term" value="C:plasma membrane"/>
    <property type="evidence" value="ECO:0007669"/>
    <property type="project" value="TreeGrafter"/>
</dbReference>
<evidence type="ECO:0000313" key="2">
    <source>
        <dbReference type="EMBL" id="OPH58994.1"/>
    </source>
</evidence>
<reference evidence="3" key="1">
    <citation type="submission" date="2016-07" db="EMBL/GenBank/DDBJ databases">
        <authorList>
            <person name="Florea S."/>
            <person name="Webb J.S."/>
            <person name="Jaromczyk J."/>
            <person name="Schardl C.L."/>
        </authorList>
    </citation>
    <scope>NUCLEOTIDE SEQUENCE [LARGE SCALE GENOMIC DNA]</scope>
    <source>
        <strain evidence="3">CY1</strain>
    </source>
</reference>
<feature type="transmembrane region" description="Helical" evidence="1">
    <location>
        <begin position="66"/>
        <end position="88"/>
    </location>
</feature>
<proteinExistence type="predicted"/>
<dbReference type="PANTHER" id="PTHR34821:SF2">
    <property type="entry name" value="INNER MEMBRANE PROTEIN YDCZ"/>
    <property type="match status" value="1"/>
</dbReference>
<dbReference type="STRING" id="1469647.BC351_21925"/>
<keyword evidence="1" id="KW-0472">Membrane</keyword>
<keyword evidence="3" id="KW-1185">Reference proteome</keyword>
<dbReference type="InterPro" id="IPR006750">
    <property type="entry name" value="YdcZ"/>
</dbReference>
<organism evidence="2 3">
    <name type="scientific">Paenibacillus ferrarius</name>
    <dbReference type="NCBI Taxonomy" id="1469647"/>
    <lineage>
        <taxon>Bacteria</taxon>
        <taxon>Bacillati</taxon>
        <taxon>Bacillota</taxon>
        <taxon>Bacilli</taxon>
        <taxon>Bacillales</taxon>
        <taxon>Paenibacillaceae</taxon>
        <taxon>Paenibacillus</taxon>
    </lineage>
</organism>
<protein>
    <recommendedName>
        <fullName evidence="4">DMT family transporter</fullName>
    </recommendedName>
</protein>